<keyword evidence="4" id="KW-1185">Reference proteome</keyword>
<dbReference type="EMDB" id="EMD-40220"/>
<evidence type="ECO:0007829" key="5">
    <source>
        <dbReference type="PDB" id="7JTK"/>
    </source>
</evidence>
<dbReference type="InParanoid" id="A0A2K3D359"/>
<feature type="compositionally biased region" description="Low complexity" evidence="1">
    <location>
        <begin position="230"/>
        <end position="239"/>
    </location>
</feature>
<dbReference type="SMR" id="A0A2K3D359"/>
<evidence type="ECO:0007829" key="6">
    <source>
        <dbReference type="PDB" id="7JTS"/>
    </source>
</evidence>
<evidence type="ECO:0000259" key="2">
    <source>
        <dbReference type="Pfam" id="PF25805"/>
    </source>
</evidence>
<dbReference type="PDB" id="7JTS">
    <property type="method" value="EM"/>
    <property type="resolution" value="6.10 A"/>
    <property type="chains" value="s=1-682"/>
</dbReference>
<accession>A0A2K3D359</accession>
<organism evidence="3 4">
    <name type="scientific">Chlamydomonas reinhardtii</name>
    <name type="common">Chlamydomonas smithii</name>
    <dbReference type="NCBI Taxonomy" id="3055"/>
    <lineage>
        <taxon>Eukaryota</taxon>
        <taxon>Viridiplantae</taxon>
        <taxon>Chlorophyta</taxon>
        <taxon>core chlorophytes</taxon>
        <taxon>Chlorophyceae</taxon>
        <taxon>CS clade</taxon>
        <taxon>Chlamydomonadales</taxon>
        <taxon>Chlamydomonadaceae</taxon>
        <taxon>Chlamydomonas</taxon>
    </lineage>
</organism>
<dbReference type="ExpressionAtlas" id="A0A2K3D359">
    <property type="expression patterns" value="baseline"/>
</dbReference>
<dbReference type="RefSeq" id="XP_001690789.2">
    <property type="nucleotide sequence ID" value="XM_001690737.2"/>
</dbReference>
<dbReference type="GeneID" id="5716406"/>
<evidence type="ECO:0000256" key="1">
    <source>
        <dbReference type="SAM" id="MobiDB-lite"/>
    </source>
</evidence>
<proteinExistence type="evidence at protein level"/>
<dbReference type="EMDB" id="EMD-22480"/>
<dbReference type="PANTHER" id="PTHR21074">
    <property type="entry name" value="IQ AND UBIQUITIN-LIKE DOMAIN-CONTAINING PROTEIN"/>
    <property type="match status" value="1"/>
</dbReference>
<dbReference type="PANTHER" id="PTHR21074:SF0">
    <property type="entry name" value="IQ AND UBIQUITIN-LIKE DOMAIN-CONTAINING PROTEIN"/>
    <property type="match status" value="1"/>
</dbReference>
<feature type="compositionally biased region" description="Polar residues" evidence="1">
    <location>
        <begin position="195"/>
        <end position="204"/>
    </location>
</feature>
<reference evidence="3 4" key="1">
    <citation type="journal article" date="2007" name="Science">
        <title>The Chlamydomonas genome reveals the evolution of key animal and plant functions.</title>
        <authorList>
            <person name="Merchant S.S."/>
            <person name="Prochnik S.E."/>
            <person name="Vallon O."/>
            <person name="Harris E.H."/>
            <person name="Karpowicz S.J."/>
            <person name="Witman G.B."/>
            <person name="Terry A."/>
            <person name="Salamov A."/>
            <person name="Fritz-Laylin L.K."/>
            <person name="Marechal-Drouard L."/>
            <person name="Marshall W.F."/>
            <person name="Qu L.H."/>
            <person name="Nelson D.R."/>
            <person name="Sanderfoot A.A."/>
            <person name="Spalding M.H."/>
            <person name="Kapitonov V.V."/>
            <person name="Ren Q."/>
            <person name="Ferris P."/>
            <person name="Lindquist E."/>
            <person name="Shapiro H."/>
            <person name="Lucas S.M."/>
            <person name="Grimwood J."/>
            <person name="Schmutz J."/>
            <person name="Cardol P."/>
            <person name="Cerutti H."/>
            <person name="Chanfreau G."/>
            <person name="Chen C.L."/>
            <person name="Cognat V."/>
            <person name="Croft M.T."/>
            <person name="Dent R."/>
            <person name="Dutcher S."/>
            <person name="Fernandez E."/>
            <person name="Fukuzawa H."/>
            <person name="Gonzalez-Ballester D."/>
            <person name="Gonzalez-Halphen D."/>
            <person name="Hallmann A."/>
            <person name="Hanikenne M."/>
            <person name="Hippler M."/>
            <person name="Inwood W."/>
            <person name="Jabbari K."/>
            <person name="Kalanon M."/>
            <person name="Kuras R."/>
            <person name="Lefebvre P.A."/>
            <person name="Lemaire S.D."/>
            <person name="Lobanov A.V."/>
            <person name="Lohr M."/>
            <person name="Manuell A."/>
            <person name="Meier I."/>
            <person name="Mets L."/>
            <person name="Mittag M."/>
            <person name="Mittelmeier T."/>
            <person name="Moroney J.V."/>
            <person name="Moseley J."/>
            <person name="Napoli C."/>
            <person name="Nedelcu A.M."/>
            <person name="Niyogi K."/>
            <person name="Novoselov S.V."/>
            <person name="Paulsen I.T."/>
            <person name="Pazour G."/>
            <person name="Purton S."/>
            <person name="Ral J.P."/>
            <person name="Riano-Pachon D.M."/>
            <person name="Riekhof W."/>
            <person name="Rymarquis L."/>
            <person name="Schroda M."/>
            <person name="Stern D."/>
            <person name="Umen J."/>
            <person name="Willows R."/>
            <person name="Wilson N."/>
            <person name="Zimmer S.L."/>
            <person name="Allmer J."/>
            <person name="Balk J."/>
            <person name="Bisova K."/>
            <person name="Chen C.J."/>
            <person name="Elias M."/>
            <person name="Gendler K."/>
            <person name="Hauser C."/>
            <person name="Lamb M.R."/>
            <person name="Ledford H."/>
            <person name="Long J.C."/>
            <person name="Minagawa J."/>
            <person name="Page M.D."/>
            <person name="Pan J."/>
            <person name="Pootakham W."/>
            <person name="Roje S."/>
            <person name="Rose A."/>
            <person name="Stahlberg E."/>
            <person name="Terauchi A.M."/>
            <person name="Yang P."/>
            <person name="Ball S."/>
            <person name="Bowler C."/>
            <person name="Dieckmann C.L."/>
            <person name="Gladyshev V.N."/>
            <person name="Green P."/>
            <person name="Jorgensen R."/>
            <person name="Mayfield S."/>
            <person name="Mueller-Roeber B."/>
            <person name="Rajamani S."/>
            <person name="Sayre R.T."/>
            <person name="Brokstein P."/>
            <person name="Dubchak I."/>
            <person name="Goodstein D."/>
            <person name="Hornick L."/>
            <person name="Huang Y.W."/>
            <person name="Jhaveri J."/>
            <person name="Luo Y."/>
            <person name="Martinez D."/>
            <person name="Ngau W.C."/>
            <person name="Otillar B."/>
            <person name="Poliakov A."/>
            <person name="Porter A."/>
            <person name="Szajkowski L."/>
            <person name="Werner G."/>
            <person name="Zhou K."/>
            <person name="Grigoriev I.V."/>
            <person name="Rokhsar D.S."/>
            <person name="Grossman A.R."/>
        </authorList>
    </citation>
    <scope>NUCLEOTIDE SEQUENCE [LARGE SCALE GENOMIC DNA]</scope>
    <source>
        <strain evidence="4">CC-503</strain>
    </source>
</reference>
<feature type="compositionally biased region" description="Low complexity" evidence="1">
    <location>
        <begin position="21"/>
        <end position="30"/>
    </location>
</feature>
<evidence type="ECO:0000313" key="4">
    <source>
        <dbReference type="Proteomes" id="UP000006906"/>
    </source>
</evidence>
<feature type="compositionally biased region" description="Acidic residues" evidence="1">
    <location>
        <begin position="1"/>
        <end position="18"/>
    </location>
</feature>
<keyword evidence="5 6" id="KW-0002">3D-structure</keyword>
<dbReference type="KEGG" id="cre:CHLRE_12g502000v5"/>
<feature type="domain" description="IQ motif and ubiquitin-like" evidence="2">
    <location>
        <begin position="523"/>
        <end position="658"/>
    </location>
</feature>
<dbReference type="PDB" id="7JU4">
    <property type="method" value="EM"/>
    <property type="resolution" value="3.40 A"/>
    <property type="chains" value="s=1-682"/>
</dbReference>
<evidence type="ECO:0000313" key="3">
    <source>
        <dbReference type="EMBL" id="PNW74974.1"/>
    </source>
</evidence>
<reference evidence="7" key="3">
    <citation type="journal article" date="2023" name="Nature">
        <title>Axonemal structures reveal mechanoregulatory and disease mechanisms.</title>
        <authorList>
            <person name="Walton T."/>
            <person name="Gui M."/>
            <person name="Velkova S."/>
            <person name="Fassad M.R."/>
            <person name="Hirst R.A."/>
            <person name="Haarman E."/>
            <person name="O'Callaghan C."/>
            <person name="Bottier M."/>
            <person name="Burgoyne T."/>
            <person name="Mitchison H.M."/>
            <person name="Brown A."/>
        </authorList>
    </citation>
    <scope>STRUCTURE BY ELECTRON MICROSCOPY (3.10 ANGSTROMS)</scope>
</reference>
<dbReference type="STRING" id="3055.A0A2K3D359"/>
<name>A0A2K3D359_CHLRE</name>
<gene>
    <name evidence="3" type="ORF">CHLRE_12g502000v5</name>
</gene>
<sequence length="682" mass="74938">MSDPEAEQGEQGYEESPEEPGPGSEAPSPSRIDNGLDTIIDIDPQTQHAEEGSNTAYESEQPDVISSYTGGQQEEDGEQAGNGAIDETTEEAAGEADDGGKASGFAVEVDAGTDAAAEGDLEPEPEPERPASASGEPQPTASTSRPASGAAARPASARPTSARPGSAAPRQPSASGGSRPGSGHPVNLAPDSVGLAQQQQQKSQIEVGAQAYEARGSSRPQSGGDAYGQAEEASAAAAAGRPSTSQSGSRPPPSREGVAVVPSIPEDQPLAVPIHIERYIAPGLKAIEVEVAQGPGMPHRLVRVLLDYTQCDAKPYLGGFRNKRTGAVYHHGATQTPRAPKYSEADRKLSRETQTVKIKQHSQQTVREQATQMARPGVLLDNDYDKEVTPGRYQTADERDEIVLRSTLRIQRWVRGWLGRKRAAYLRGKKMEREAFLRDQEARAQSEAEEHRRREIQRRMHPRTAADFEVLYNELEAWRLQETRKIKEAGLAKEQEQQVLQQLLHKETKLLQTIDRLKINANQENKEARIQHTLNEMSKPKKFALRNGGKVDVHTPFTTRAKELQQLYNGLNLPLLTVDERLDVLLHVKWTVKEFDCDLTRELVDLIDREADLLNRGRNPKMLEGLRKRISSLFLNFIETPEFNPEAVRFQIVPMDFEAYLYEQVGKATAKAGTSVGTRTLS</sequence>
<dbReference type="InterPro" id="IPR037695">
    <property type="entry name" value="IQUB"/>
</dbReference>
<reference evidence="5 6" key="2">
    <citation type="journal article" date="2021" name="Nat. Struct. Mol. Biol.">
        <title>Structures of radial spokes and associated complexes important for ciliary motility.</title>
        <authorList>
            <person name="Gui M."/>
            <person name="Ma M."/>
            <person name="Sze-Tu E."/>
            <person name="Wang X."/>
            <person name="Koh F."/>
            <person name="Zhong E.D."/>
            <person name="Berger B."/>
            <person name="Davis J.H."/>
            <person name="Dutcher S.K."/>
            <person name="Zhang R."/>
            <person name="Brown A."/>
        </authorList>
    </citation>
    <scope>STRUCTURE BY ELECTRON MICROSCOPY (3.20 ANGSTROMS)</scope>
</reference>
<dbReference type="PaxDb" id="3055-EDP05235"/>
<dbReference type="EMBL" id="CM008973">
    <property type="protein sequence ID" value="PNW74974.1"/>
    <property type="molecule type" value="Genomic_DNA"/>
</dbReference>
<dbReference type="PDB" id="7JTK">
    <property type="method" value="EM"/>
    <property type="resolution" value="3.20 A"/>
    <property type="chains" value="s=1-682"/>
</dbReference>
<feature type="compositionally biased region" description="Acidic residues" evidence="1">
    <location>
        <begin position="87"/>
        <end position="97"/>
    </location>
</feature>
<dbReference type="Proteomes" id="UP000006906">
    <property type="component" value="Chromosome 12"/>
</dbReference>
<dbReference type="AlphaFoldDB" id="A0A2K3D359"/>
<dbReference type="OrthoDB" id="10265862at2759"/>
<dbReference type="Gramene" id="PNW74974">
    <property type="protein sequence ID" value="PNW74974"/>
    <property type="gene ID" value="CHLRE_12g502000v5"/>
</dbReference>
<dbReference type="PROSITE" id="PS50096">
    <property type="entry name" value="IQ"/>
    <property type="match status" value="1"/>
</dbReference>
<dbReference type="PDB" id="8GLV">
    <property type="method" value="EM"/>
    <property type="resolution" value="3.10 A"/>
    <property type="chains" value="JB=1-682"/>
</dbReference>
<dbReference type="InterPro" id="IPR057887">
    <property type="entry name" value="IQUB_helical"/>
</dbReference>
<protein>
    <recommendedName>
        <fullName evidence="2">IQ motif and ubiquitin-like domain-containing protein</fullName>
    </recommendedName>
</protein>
<evidence type="ECO:0007829" key="7">
    <source>
        <dbReference type="PDB" id="8GLV"/>
    </source>
</evidence>
<feature type="compositionally biased region" description="Low complexity" evidence="1">
    <location>
        <begin position="130"/>
        <end position="185"/>
    </location>
</feature>
<feature type="compositionally biased region" description="Polar residues" evidence="1">
    <location>
        <begin position="44"/>
        <end position="69"/>
    </location>
</feature>
<dbReference type="EMDB" id="EMD-22481"/>
<feature type="region of interest" description="Disordered" evidence="1">
    <location>
        <begin position="1"/>
        <end position="262"/>
    </location>
</feature>
<dbReference type="Pfam" id="PF25805">
    <property type="entry name" value="IQUB"/>
    <property type="match status" value="1"/>
</dbReference>
<dbReference type="EMDB" id="EMD-22475"/>